<proteinExistence type="predicted"/>
<dbReference type="Gene3D" id="3.40.50.2000">
    <property type="entry name" value="Glycogen Phosphorylase B"/>
    <property type="match status" value="2"/>
</dbReference>
<name>A0ABT0E1C7_9SPHN</name>
<comment type="caution">
    <text evidence="3">The sequence shown here is derived from an EMBL/GenBank/DDBJ whole genome shotgun (WGS) entry which is preliminary data.</text>
</comment>
<dbReference type="SUPFAM" id="SSF53756">
    <property type="entry name" value="UDP-Glycosyltransferase/glycogen phosphorylase"/>
    <property type="match status" value="1"/>
</dbReference>
<dbReference type="RefSeq" id="WP_247234225.1">
    <property type="nucleotide sequence ID" value="NZ_JALKHS010000018.1"/>
</dbReference>
<evidence type="ECO:0000313" key="4">
    <source>
        <dbReference type="Proteomes" id="UP001203512"/>
    </source>
</evidence>
<sequence length="394" mass="43555">MKIIVIASLAYSLINFRGRLIAAMIGNGHEVVVCAPGRDPEIEEKLAAMGATYLPMPMARAGMNPFADLGTLTWLIRCFRDNRPDAVLAYTQKPIIYGGIASRFFPSIRFYAMVSGLGHVFSDGESRLLPYVRRIVSILYRQALAKSKAVFVFNSDDRGEMMRHKILRGTNRVIQVPGSGVDLSHYAQAPVPPGPPVFLMIARLLRNKGLIEYVEAARIVRARFPDARLQLLGPLDENPAAVSRETVAQWQNEGVIEYLGETRDVRPYLEQASIFVLPSWYREGLPRTILEAMAVGRGVITTDMPGCREPIRQRLNGFTVAPRDAGALADAMMRICAQPDLAGRLGSAARETVEERYSVEMVNALLLSTMEMNKPPAEQPRRARASAPMLAGES</sequence>
<dbReference type="Pfam" id="PF13579">
    <property type="entry name" value="Glyco_trans_4_4"/>
    <property type="match status" value="1"/>
</dbReference>
<dbReference type="PANTHER" id="PTHR12526:SF638">
    <property type="entry name" value="SPORE COAT PROTEIN SA"/>
    <property type="match status" value="1"/>
</dbReference>
<dbReference type="EMBL" id="JALKHS010000018">
    <property type="protein sequence ID" value="MCK0533161.1"/>
    <property type="molecule type" value="Genomic_DNA"/>
</dbReference>
<evidence type="ECO:0000313" key="3">
    <source>
        <dbReference type="EMBL" id="MCK0533161.1"/>
    </source>
</evidence>
<dbReference type="CDD" id="cd03808">
    <property type="entry name" value="GT4_CapM-like"/>
    <property type="match status" value="1"/>
</dbReference>
<dbReference type="InterPro" id="IPR028098">
    <property type="entry name" value="Glyco_trans_4-like_N"/>
</dbReference>
<feature type="domain" description="Glycosyltransferase subfamily 4-like N-terminal" evidence="2">
    <location>
        <begin position="19"/>
        <end position="166"/>
    </location>
</feature>
<accession>A0ABT0E1C7</accession>
<dbReference type="PANTHER" id="PTHR12526">
    <property type="entry name" value="GLYCOSYLTRANSFERASE"/>
    <property type="match status" value="1"/>
</dbReference>
<dbReference type="Pfam" id="PF13692">
    <property type="entry name" value="Glyco_trans_1_4"/>
    <property type="match status" value="1"/>
</dbReference>
<evidence type="ECO:0000259" key="2">
    <source>
        <dbReference type="Pfam" id="PF13579"/>
    </source>
</evidence>
<organism evidence="3 4">
    <name type="scientific">Sphingobium agri</name>
    <dbReference type="NCBI Taxonomy" id="2933566"/>
    <lineage>
        <taxon>Bacteria</taxon>
        <taxon>Pseudomonadati</taxon>
        <taxon>Pseudomonadota</taxon>
        <taxon>Alphaproteobacteria</taxon>
        <taxon>Sphingomonadales</taxon>
        <taxon>Sphingomonadaceae</taxon>
        <taxon>Sphingobium</taxon>
    </lineage>
</organism>
<evidence type="ECO:0000256" key="1">
    <source>
        <dbReference type="SAM" id="MobiDB-lite"/>
    </source>
</evidence>
<feature type="region of interest" description="Disordered" evidence="1">
    <location>
        <begin position="373"/>
        <end position="394"/>
    </location>
</feature>
<reference evidence="3 4" key="1">
    <citation type="submission" date="2022-04" db="EMBL/GenBank/DDBJ databases">
        <authorList>
            <person name="Huq M.A."/>
        </authorList>
    </citation>
    <scope>NUCLEOTIDE SEQUENCE [LARGE SCALE GENOMIC DNA]</scope>
    <source>
        <strain evidence="3 4">MAH-33</strain>
    </source>
</reference>
<dbReference type="Proteomes" id="UP001203512">
    <property type="component" value="Unassembled WGS sequence"/>
</dbReference>
<protein>
    <submittedName>
        <fullName evidence="3">Glycosyltransferase family 4 protein</fullName>
    </submittedName>
</protein>
<gene>
    <name evidence="3" type="ORF">MU848_16345</name>
</gene>
<keyword evidence="4" id="KW-1185">Reference proteome</keyword>